<evidence type="ECO:0008006" key="3">
    <source>
        <dbReference type="Google" id="ProtNLM"/>
    </source>
</evidence>
<dbReference type="EMBL" id="JARGDH010000001">
    <property type="protein sequence ID" value="KAL0278503.1"/>
    <property type="molecule type" value="Genomic_DNA"/>
</dbReference>
<feature type="region of interest" description="Disordered" evidence="1">
    <location>
        <begin position="233"/>
        <end position="261"/>
    </location>
</feature>
<name>A0AAW2I9I0_9NEOP</name>
<dbReference type="GO" id="GO:0008270">
    <property type="term" value="F:zinc ion binding"/>
    <property type="evidence" value="ECO:0007669"/>
    <property type="project" value="InterPro"/>
</dbReference>
<feature type="region of interest" description="Disordered" evidence="1">
    <location>
        <begin position="306"/>
        <end position="368"/>
    </location>
</feature>
<dbReference type="SUPFAM" id="SSF57756">
    <property type="entry name" value="Retrovirus zinc finger-like domains"/>
    <property type="match status" value="1"/>
</dbReference>
<proteinExistence type="predicted"/>
<dbReference type="Gene3D" id="4.10.60.10">
    <property type="entry name" value="Zinc finger, CCHC-type"/>
    <property type="match status" value="1"/>
</dbReference>
<dbReference type="InterPro" id="IPR036875">
    <property type="entry name" value="Znf_CCHC_sf"/>
</dbReference>
<evidence type="ECO:0000313" key="2">
    <source>
        <dbReference type="EMBL" id="KAL0278503.1"/>
    </source>
</evidence>
<organism evidence="2">
    <name type="scientific">Menopon gallinae</name>
    <name type="common">poultry shaft louse</name>
    <dbReference type="NCBI Taxonomy" id="328185"/>
    <lineage>
        <taxon>Eukaryota</taxon>
        <taxon>Metazoa</taxon>
        <taxon>Ecdysozoa</taxon>
        <taxon>Arthropoda</taxon>
        <taxon>Hexapoda</taxon>
        <taxon>Insecta</taxon>
        <taxon>Pterygota</taxon>
        <taxon>Neoptera</taxon>
        <taxon>Paraneoptera</taxon>
        <taxon>Psocodea</taxon>
        <taxon>Troctomorpha</taxon>
        <taxon>Phthiraptera</taxon>
        <taxon>Amblycera</taxon>
        <taxon>Menoponidae</taxon>
        <taxon>Menopon</taxon>
    </lineage>
</organism>
<comment type="caution">
    <text evidence="2">The sequence shown here is derived from an EMBL/GenBank/DDBJ whole genome shotgun (WGS) entry which is preliminary data.</text>
</comment>
<feature type="compositionally biased region" description="Basic and acidic residues" evidence="1">
    <location>
        <begin position="306"/>
        <end position="358"/>
    </location>
</feature>
<sequence>MPHTRKGDSQPSEGEHFGEAQGSYNITIDIIDKLIPVFDGSKHALEYFLDSVDRAIMFAPESLHEFVFALIKSKIRGKGYELIKHREFVKWRELKEFLLHALRERKTLFAYQAELNGAYQKRDQNVGEFAKYIDKLCHKMYLIINSDDDLSQAEKEANIKALNKTALYVFLAGLRRNIGIIVKSQKPHSLLEAIELAEKEEAEIRNFNNRNLEGGPQGNVYKTYYLERRKKPEIRKVPSGTRGKEVPSSSNGPGAQRPYCSKCRKTGHTKGTCQERPPMECLFCKRKGHGIKECQYKVAWEAHEAHRKVQNEEKKKSQNKEKEKSRTDELKRVSELTFAKGKDKHPDDLPYPRRDRQSRYQSDIESDSDCSLDFARKCFINSPLTEDSSSSDLN</sequence>
<evidence type="ECO:0000256" key="1">
    <source>
        <dbReference type="SAM" id="MobiDB-lite"/>
    </source>
</evidence>
<protein>
    <recommendedName>
        <fullName evidence="3">Gag protein</fullName>
    </recommendedName>
</protein>
<dbReference type="AlphaFoldDB" id="A0AAW2I9I0"/>
<reference evidence="2" key="1">
    <citation type="journal article" date="2024" name="Gigascience">
        <title>Chromosome-level genome of the poultry shaft louse Menopon gallinae provides insight into the host-switching and adaptive evolution of parasitic lice.</title>
        <authorList>
            <person name="Xu Y."/>
            <person name="Ma L."/>
            <person name="Liu S."/>
            <person name="Liang Y."/>
            <person name="Liu Q."/>
            <person name="He Z."/>
            <person name="Tian L."/>
            <person name="Duan Y."/>
            <person name="Cai W."/>
            <person name="Li H."/>
            <person name="Song F."/>
        </authorList>
    </citation>
    <scope>NUCLEOTIDE SEQUENCE</scope>
    <source>
        <strain evidence="2">Cailab_2023a</strain>
    </source>
</reference>
<dbReference type="GO" id="GO:0003676">
    <property type="term" value="F:nucleic acid binding"/>
    <property type="evidence" value="ECO:0007669"/>
    <property type="project" value="InterPro"/>
</dbReference>
<accession>A0AAW2I9I0</accession>
<gene>
    <name evidence="2" type="ORF">PYX00_000314</name>
</gene>